<comment type="subcellular location">
    <subcellularLocation>
        <location evidence="1">Cytoplasm</location>
    </subcellularLocation>
</comment>
<evidence type="ECO:0000259" key="10">
    <source>
        <dbReference type="PROSITE" id="PS50002"/>
    </source>
</evidence>
<evidence type="ECO:0000256" key="8">
    <source>
        <dbReference type="ARBA" id="ARBA00042180"/>
    </source>
</evidence>
<dbReference type="CDD" id="cd11944">
    <property type="entry name" value="SH3_Endophilin_B2"/>
    <property type="match status" value="1"/>
</dbReference>
<accession>A0A8D1T5W1</accession>
<comment type="similarity">
    <text evidence="2">Belongs to the endophilin family.</text>
</comment>
<evidence type="ECO:0000256" key="9">
    <source>
        <dbReference type="PROSITE-ProRule" id="PRU00192"/>
    </source>
</evidence>
<evidence type="ECO:0000256" key="4">
    <source>
        <dbReference type="ARBA" id="ARBA00022490"/>
    </source>
</evidence>
<dbReference type="GO" id="GO:0005737">
    <property type="term" value="C:cytoplasm"/>
    <property type="evidence" value="ECO:0007669"/>
    <property type="project" value="UniProtKB-SubCell"/>
</dbReference>
<keyword evidence="3 9" id="KW-0728">SH3 domain</keyword>
<evidence type="ECO:0000313" key="11">
    <source>
        <dbReference type="Ensembl" id="ENSSSCP00060009617.1"/>
    </source>
</evidence>
<dbReference type="InterPro" id="IPR035640">
    <property type="entry name" value="Endophilin_B2_SH3"/>
</dbReference>
<dbReference type="FunFam" id="2.30.30.40:FF:000028">
    <property type="entry name" value="endophilin-B2 isoform X1"/>
    <property type="match status" value="1"/>
</dbReference>
<evidence type="ECO:0000256" key="1">
    <source>
        <dbReference type="ARBA" id="ARBA00004496"/>
    </source>
</evidence>
<dbReference type="InterPro" id="IPR027267">
    <property type="entry name" value="AH/BAR_dom_sf"/>
</dbReference>
<dbReference type="Gene3D" id="2.30.30.40">
    <property type="entry name" value="SH3 Domains"/>
    <property type="match status" value="1"/>
</dbReference>
<protein>
    <recommendedName>
        <fullName evidence="7">Endophilin-B2</fullName>
    </recommendedName>
    <alternativeName>
        <fullName evidence="8">SH3 domain-containing GRB2-like protein B2</fullName>
    </alternativeName>
</protein>
<dbReference type="PROSITE" id="PS50002">
    <property type="entry name" value="SH3"/>
    <property type="match status" value="1"/>
</dbReference>
<dbReference type="InterPro" id="IPR050384">
    <property type="entry name" value="Endophilin_SH3RF"/>
</dbReference>
<dbReference type="SUPFAM" id="SSF50044">
    <property type="entry name" value="SH3-domain"/>
    <property type="match status" value="1"/>
</dbReference>
<comment type="subunit">
    <text evidence="6">Homodimer, and heterodimer with SH3GLB1.</text>
</comment>
<keyword evidence="4" id="KW-0963">Cytoplasm</keyword>
<dbReference type="Pfam" id="PF14604">
    <property type="entry name" value="SH3_9"/>
    <property type="match status" value="1"/>
</dbReference>
<feature type="domain" description="SH3" evidence="10">
    <location>
        <begin position="305"/>
        <end position="365"/>
    </location>
</feature>
<evidence type="ECO:0000313" key="12">
    <source>
        <dbReference type="Proteomes" id="UP000694723"/>
    </source>
</evidence>
<evidence type="ECO:0000256" key="3">
    <source>
        <dbReference type="ARBA" id="ARBA00022443"/>
    </source>
</evidence>
<evidence type="ECO:0000256" key="6">
    <source>
        <dbReference type="ARBA" id="ARBA00038771"/>
    </source>
</evidence>
<evidence type="ECO:0000256" key="7">
    <source>
        <dbReference type="ARBA" id="ARBA00040331"/>
    </source>
</evidence>
<reference evidence="11" key="1">
    <citation type="submission" date="2025-08" db="UniProtKB">
        <authorList>
            <consortium name="Ensembl"/>
        </authorList>
    </citation>
    <scope>IDENTIFICATION</scope>
</reference>
<dbReference type="SUPFAM" id="SSF103657">
    <property type="entry name" value="BAR/IMD domain-like"/>
    <property type="match status" value="1"/>
</dbReference>
<dbReference type="InterPro" id="IPR004148">
    <property type="entry name" value="BAR_dom"/>
</dbReference>
<name>A0A8D1T5W1_PIG</name>
<dbReference type="AlphaFoldDB" id="A0A8D1T5W1"/>
<dbReference type="Proteomes" id="UP000694723">
    <property type="component" value="Unplaced"/>
</dbReference>
<dbReference type="PANTHER" id="PTHR14167">
    <property type="entry name" value="SH3 DOMAIN-CONTAINING"/>
    <property type="match status" value="1"/>
</dbReference>
<proteinExistence type="inferred from homology"/>
<gene>
    <name evidence="11" type="primary">SH3GLB2</name>
</gene>
<dbReference type="PANTHER" id="PTHR14167:SF68">
    <property type="entry name" value="DREBRIN-LIKE PROTEIN-RELATED"/>
    <property type="match status" value="1"/>
</dbReference>
<evidence type="ECO:0000256" key="5">
    <source>
        <dbReference type="ARBA" id="ARBA00023054"/>
    </source>
</evidence>
<dbReference type="InterPro" id="IPR001452">
    <property type="entry name" value="SH3_domain"/>
</dbReference>
<dbReference type="SMART" id="SM00326">
    <property type="entry name" value="SH3"/>
    <property type="match status" value="1"/>
</dbReference>
<dbReference type="Ensembl" id="ENSSSCT00060023080.1">
    <property type="protein sequence ID" value="ENSSSCP00060009617.1"/>
    <property type="gene ID" value="ENSSSCG00060017185.1"/>
</dbReference>
<dbReference type="Pfam" id="PF03114">
    <property type="entry name" value="BAR"/>
    <property type="match status" value="1"/>
</dbReference>
<dbReference type="InterPro" id="IPR036028">
    <property type="entry name" value="SH3-like_dom_sf"/>
</dbReference>
<keyword evidence="5" id="KW-0175">Coiled coil</keyword>
<organism evidence="11 12">
    <name type="scientific">Sus scrofa</name>
    <name type="common">Pig</name>
    <dbReference type="NCBI Taxonomy" id="9823"/>
    <lineage>
        <taxon>Eukaryota</taxon>
        <taxon>Metazoa</taxon>
        <taxon>Chordata</taxon>
        <taxon>Craniata</taxon>
        <taxon>Vertebrata</taxon>
        <taxon>Euteleostomi</taxon>
        <taxon>Mammalia</taxon>
        <taxon>Eutheria</taxon>
        <taxon>Laurasiatheria</taxon>
        <taxon>Artiodactyla</taxon>
        <taxon>Suina</taxon>
        <taxon>Suidae</taxon>
        <taxon>Sus</taxon>
    </lineage>
</organism>
<sequence length="365" mass="38833">MHPSVHPRCVGRGWSLRRSESRGVRTVWMERAGVGRALSGGRWVYLGHLCETGALTSGPGTDLVSGLPGGKGCDCRRLSPGGLGSPGLPSVSTHLALVSESLSPPPLQVVGGSRGERGLHPYCTCLWPPVPGAGGSWHLPGGDSGAASRPWPSVTPFPVNSVPRQTVPDFQETRPRNYILSASASAAEQELRVAQTEFDRQAEVTRLLLEGISSTHVNHLRCLHEFVESQTTYYAQCYRHMLDLQKQLGRFPGTFVGTTEPASPPLSSTSPTTTAATMPVGPSGAGLAPPGEAALRLEEVAPPASGTRKARVLYDYEAADSSELALLADELITVYSLPGMDPDWLIGERGNKKGKVPVTYLELLS</sequence>
<evidence type="ECO:0000256" key="2">
    <source>
        <dbReference type="ARBA" id="ARBA00006697"/>
    </source>
</evidence>
<dbReference type="Gene3D" id="1.20.1270.60">
    <property type="entry name" value="Arfaptin homology (AH) domain/BAR domain"/>
    <property type="match status" value="1"/>
</dbReference>